<dbReference type="KEGG" id="nay:HYG81_15250"/>
<keyword evidence="1" id="KW-0812">Transmembrane</keyword>
<evidence type="ECO:0000313" key="3">
    <source>
        <dbReference type="Proteomes" id="UP000510869"/>
    </source>
</evidence>
<dbReference type="RefSeq" id="WP_180840616.1">
    <property type="nucleotide sequence ID" value="NZ_CP059154.1"/>
</dbReference>
<dbReference type="GeneID" id="56144589"/>
<organism evidence="2 3">
    <name type="scientific">Natrinema zhouii</name>
    <dbReference type="NCBI Taxonomy" id="1710539"/>
    <lineage>
        <taxon>Archaea</taxon>
        <taxon>Methanobacteriati</taxon>
        <taxon>Methanobacteriota</taxon>
        <taxon>Stenosarchaea group</taxon>
        <taxon>Halobacteria</taxon>
        <taxon>Halobacteriales</taxon>
        <taxon>Natrialbaceae</taxon>
        <taxon>Natrinema</taxon>
    </lineage>
</organism>
<protein>
    <submittedName>
        <fullName evidence="2">Uncharacterized protein</fullName>
    </submittedName>
</protein>
<dbReference type="Proteomes" id="UP000510869">
    <property type="component" value="Chromosome"/>
</dbReference>
<evidence type="ECO:0000313" key="2">
    <source>
        <dbReference type="EMBL" id="QLK25427.1"/>
    </source>
</evidence>
<reference evidence="2 3" key="1">
    <citation type="submission" date="2020-07" db="EMBL/GenBank/DDBJ databases">
        <title>Natrinema (YPL30) sp. nov. and Haloterrigena xxxxxx (YPL8) sp. nov., isolated from a salt mine.</title>
        <authorList>
            <person name="Cui H."/>
        </authorList>
    </citation>
    <scope>NUCLEOTIDE SEQUENCE [LARGE SCALE GENOMIC DNA]</scope>
    <source>
        <strain evidence="2 3">YPL13</strain>
    </source>
</reference>
<sequence>MSTKPKKSDPLDRAKIEIICLGRTLMPDSETFERTIGTIILFGVWAAIVLGPMFTGADPARYEIVIGTTAIAFTVLGKMWDFEVKRALNAVTLTDGGKSKEDTEDD</sequence>
<keyword evidence="1" id="KW-1133">Transmembrane helix</keyword>
<dbReference type="OrthoDB" id="199693at2157"/>
<dbReference type="EMBL" id="CP059154">
    <property type="protein sequence ID" value="QLK25427.1"/>
    <property type="molecule type" value="Genomic_DNA"/>
</dbReference>
<keyword evidence="1" id="KW-0472">Membrane</keyword>
<dbReference type="AlphaFoldDB" id="A0A7D6H253"/>
<evidence type="ECO:0000256" key="1">
    <source>
        <dbReference type="SAM" id="Phobius"/>
    </source>
</evidence>
<keyword evidence="3" id="KW-1185">Reference proteome</keyword>
<gene>
    <name evidence="2" type="ORF">HYG81_15250</name>
</gene>
<name>A0A7D6H253_9EURY</name>
<proteinExistence type="predicted"/>
<accession>A0A7D6H253</accession>
<feature type="transmembrane region" description="Helical" evidence="1">
    <location>
        <begin position="35"/>
        <end position="54"/>
    </location>
</feature>